<sequence>SPAVPIAFPPGDPHSRLAVDGCRRCYRRIELSKFGRVVLHLVPVEQCSSAIARIPYFSDCGILIDVDQLFERLAWAFSRTCDSTGGCSYVLCVRDSPDVLVHPHATRCRNLSRPIIVERDSMAFRIDSSNNKARAFVQRANRSFSESLKRSVNPLVDSWIDSEVSSDIVTHRASSRLLQEN</sequence>
<proteinExistence type="predicted"/>
<name>A0AAV5SFI1_9BILA</name>
<evidence type="ECO:0000313" key="1">
    <source>
        <dbReference type="EMBL" id="GMS78804.1"/>
    </source>
</evidence>
<keyword evidence="2" id="KW-1185">Reference proteome</keyword>
<dbReference type="EMBL" id="BTSX01000001">
    <property type="protein sequence ID" value="GMS78804.1"/>
    <property type="molecule type" value="Genomic_DNA"/>
</dbReference>
<evidence type="ECO:0000313" key="2">
    <source>
        <dbReference type="Proteomes" id="UP001432027"/>
    </source>
</evidence>
<protein>
    <submittedName>
        <fullName evidence="1">Uncharacterized protein</fullName>
    </submittedName>
</protein>
<feature type="non-terminal residue" evidence="1">
    <location>
        <position position="1"/>
    </location>
</feature>
<organism evidence="1 2">
    <name type="scientific">Pristionchus entomophagus</name>
    <dbReference type="NCBI Taxonomy" id="358040"/>
    <lineage>
        <taxon>Eukaryota</taxon>
        <taxon>Metazoa</taxon>
        <taxon>Ecdysozoa</taxon>
        <taxon>Nematoda</taxon>
        <taxon>Chromadorea</taxon>
        <taxon>Rhabditida</taxon>
        <taxon>Rhabditina</taxon>
        <taxon>Diplogasteromorpha</taxon>
        <taxon>Diplogasteroidea</taxon>
        <taxon>Neodiplogasteridae</taxon>
        <taxon>Pristionchus</taxon>
    </lineage>
</organism>
<reference evidence="1" key="1">
    <citation type="submission" date="2023-10" db="EMBL/GenBank/DDBJ databases">
        <title>Genome assembly of Pristionchus species.</title>
        <authorList>
            <person name="Yoshida K."/>
            <person name="Sommer R.J."/>
        </authorList>
    </citation>
    <scope>NUCLEOTIDE SEQUENCE</scope>
    <source>
        <strain evidence="1">RS0144</strain>
    </source>
</reference>
<dbReference type="Proteomes" id="UP001432027">
    <property type="component" value="Unassembled WGS sequence"/>
</dbReference>
<comment type="caution">
    <text evidence="1">The sequence shown here is derived from an EMBL/GenBank/DDBJ whole genome shotgun (WGS) entry which is preliminary data.</text>
</comment>
<gene>
    <name evidence="1" type="ORF">PENTCL1PPCAC_979</name>
</gene>
<dbReference type="AlphaFoldDB" id="A0AAV5SFI1"/>
<accession>A0AAV5SFI1</accession>